<evidence type="ECO:0000313" key="7">
    <source>
        <dbReference type="EMBL" id="PXX39639.1"/>
    </source>
</evidence>
<dbReference type="Proteomes" id="UP000247792">
    <property type="component" value="Unassembled WGS sequence"/>
</dbReference>
<evidence type="ECO:0000259" key="6">
    <source>
        <dbReference type="Pfam" id="PF00496"/>
    </source>
</evidence>
<dbReference type="EMBL" id="QJKB01000010">
    <property type="protein sequence ID" value="PXX39639.1"/>
    <property type="molecule type" value="Genomic_DNA"/>
</dbReference>
<dbReference type="GO" id="GO:0015833">
    <property type="term" value="P:peptide transport"/>
    <property type="evidence" value="ECO:0007669"/>
    <property type="project" value="TreeGrafter"/>
</dbReference>
<evidence type="ECO:0000256" key="2">
    <source>
        <dbReference type="ARBA" id="ARBA00005695"/>
    </source>
</evidence>
<comment type="caution">
    <text evidence="7">The sequence shown here is derived from an EMBL/GenBank/DDBJ whole genome shotgun (WGS) entry which is preliminary data.</text>
</comment>
<dbReference type="RefSeq" id="WP_110257469.1">
    <property type="nucleotide sequence ID" value="NZ_QJKB01000010.1"/>
</dbReference>
<dbReference type="CDD" id="cd08505">
    <property type="entry name" value="PBP2_NikA_DppA_OppA_like_18"/>
    <property type="match status" value="1"/>
</dbReference>
<proteinExistence type="inferred from homology"/>
<gene>
    <name evidence="7" type="ORF">DFR42_1103</name>
</gene>
<accession>A0A318IW15</accession>
<reference evidence="7 8" key="1">
    <citation type="submission" date="2018-05" db="EMBL/GenBank/DDBJ databases">
        <title>Genomic Encyclopedia of Type Strains, Phase IV (KMG-IV): sequencing the most valuable type-strain genomes for metagenomic binning, comparative biology and taxonomic classification.</title>
        <authorList>
            <person name="Goeker M."/>
        </authorList>
    </citation>
    <scope>NUCLEOTIDE SEQUENCE [LARGE SCALE GENOMIC DNA]</scope>
    <source>
        <strain evidence="7 8">DSM 19792</strain>
    </source>
</reference>
<name>A0A318IW15_9BURK</name>
<organism evidence="7 8">
    <name type="scientific">Undibacterium pigrum</name>
    <dbReference type="NCBI Taxonomy" id="401470"/>
    <lineage>
        <taxon>Bacteria</taxon>
        <taxon>Pseudomonadati</taxon>
        <taxon>Pseudomonadota</taxon>
        <taxon>Betaproteobacteria</taxon>
        <taxon>Burkholderiales</taxon>
        <taxon>Oxalobacteraceae</taxon>
        <taxon>Undibacterium</taxon>
    </lineage>
</organism>
<feature type="signal peptide" evidence="5">
    <location>
        <begin position="1"/>
        <end position="30"/>
    </location>
</feature>
<comment type="similarity">
    <text evidence="2">Belongs to the bacterial solute-binding protein 5 family.</text>
</comment>
<dbReference type="Pfam" id="PF00496">
    <property type="entry name" value="SBP_bac_5"/>
    <property type="match status" value="1"/>
</dbReference>
<dbReference type="Gene3D" id="3.90.76.10">
    <property type="entry name" value="Dipeptide-binding Protein, Domain 1"/>
    <property type="match status" value="1"/>
</dbReference>
<sequence>MRTLQISRVVRIARIFTALLSAFALQAVQAANPADPGKVVRQAFEAADDGFDMAKTQNFYSGWVSEAIFEPLLSYDYLSRPARLMPLAAEAMPEVTEQGKVFTFKIRPGIYFAPDPAFKGKKHELTAHDYIYTFKRLLDPVNRSPNASFIEGKIVGLDDVAAKAKKTGKFDYDTPVAGLRAVDKYTLRIELKATDYNFLYVVAYGGFGAVAREVIEAYGDQTGLHPVGTGPYMIEKYLPRSKIVLTANPEYRGYTWDFKSTGSTRDEEIVKQMKGKKMPQVGKVDISIIEEEQSRWLAFQDSQLDIDKLPQSAATAALDGVALKPELINQGIKMDRVTDAGITFTIFNMRDPVVGGYTKEKIALRRAISMAYSYEDEIAQMRLGQAIRSEMLIPKDIVGYDPAYRSSLVYDIKLANKLLDHFGYKRGPDGYRNNPDGSPLTLKKTIEPAALYKVQAEIYKRGLDKIGLRIDFPVSNFADNLKAASACKLNMWGGAWNADFPDGENFLQLLYGPKAGAGNHACYESPAYDALFRKAVSLPLGEERNKVYAQMNRQVEADTPWIVHTSRIRSWLYRPWITGFKKHPILHSDWAFIDVEKH</sequence>
<dbReference type="GO" id="GO:0030288">
    <property type="term" value="C:outer membrane-bounded periplasmic space"/>
    <property type="evidence" value="ECO:0007669"/>
    <property type="project" value="UniProtKB-ARBA"/>
</dbReference>
<dbReference type="Gene3D" id="3.10.105.10">
    <property type="entry name" value="Dipeptide-binding Protein, Domain 3"/>
    <property type="match status" value="1"/>
</dbReference>
<comment type="subcellular location">
    <subcellularLocation>
        <location evidence="1">Cell envelope</location>
    </subcellularLocation>
</comment>
<dbReference type="InterPro" id="IPR000914">
    <property type="entry name" value="SBP_5_dom"/>
</dbReference>
<protein>
    <submittedName>
        <fullName evidence="7">ABC-type transport system substrate-binding protein</fullName>
    </submittedName>
</protein>
<dbReference type="PANTHER" id="PTHR30290:SF10">
    <property type="entry name" value="PERIPLASMIC OLIGOPEPTIDE-BINDING PROTEIN-RELATED"/>
    <property type="match status" value="1"/>
</dbReference>
<evidence type="ECO:0000256" key="3">
    <source>
        <dbReference type="ARBA" id="ARBA00022448"/>
    </source>
</evidence>
<dbReference type="InterPro" id="IPR039424">
    <property type="entry name" value="SBP_5"/>
</dbReference>
<dbReference type="SUPFAM" id="SSF53850">
    <property type="entry name" value="Periplasmic binding protein-like II"/>
    <property type="match status" value="1"/>
</dbReference>
<dbReference type="AlphaFoldDB" id="A0A318IW15"/>
<dbReference type="InterPro" id="IPR030678">
    <property type="entry name" value="Peptide/Ni-bd"/>
</dbReference>
<evidence type="ECO:0000256" key="4">
    <source>
        <dbReference type="ARBA" id="ARBA00022729"/>
    </source>
</evidence>
<evidence type="ECO:0000256" key="1">
    <source>
        <dbReference type="ARBA" id="ARBA00004196"/>
    </source>
</evidence>
<evidence type="ECO:0000313" key="8">
    <source>
        <dbReference type="Proteomes" id="UP000247792"/>
    </source>
</evidence>
<dbReference type="PIRSF" id="PIRSF002741">
    <property type="entry name" value="MppA"/>
    <property type="match status" value="1"/>
</dbReference>
<keyword evidence="8" id="KW-1185">Reference proteome</keyword>
<dbReference type="Gene3D" id="3.40.190.10">
    <property type="entry name" value="Periplasmic binding protein-like II"/>
    <property type="match status" value="1"/>
</dbReference>
<dbReference type="GO" id="GO:1904680">
    <property type="term" value="F:peptide transmembrane transporter activity"/>
    <property type="evidence" value="ECO:0007669"/>
    <property type="project" value="TreeGrafter"/>
</dbReference>
<dbReference type="OrthoDB" id="9801912at2"/>
<feature type="chain" id="PRO_5016267216" evidence="5">
    <location>
        <begin position="31"/>
        <end position="598"/>
    </location>
</feature>
<evidence type="ECO:0000256" key="5">
    <source>
        <dbReference type="SAM" id="SignalP"/>
    </source>
</evidence>
<dbReference type="PANTHER" id="PTHR30290">
    <property type="entry name" value="PERIPLASMIC BINDING COMPONENT OF ABC TRANSPORTER"/>
    <property type="match status" value="1"/>
</dbReference>
<keyword evidence="4 5" id="KW-0732">Signal</keyword>
<dbReference type="GO" id="GO:0043190">
    <property type="term" value="C:ATP-binding cassette (ABC) transporter complex"/>
    <property type="evidence" value="ECO:0007669"/>
    <property type="project" value="InterPro"/>
</dbReference>
<feature type="domain" description="Solute-binding protein family 5" evidence="6">
    <location>
        <begin position="84"/>
        <end position="515"/>
    </location>
</feature>
<keyword evidence="3" id="KW-0813">Transport</keyword>